<protein>
    <submittedName>
        <fullName evidence="2">Uncharacterized protein</fullName>
    </submittedName>
</protein>
<evidence type="ECO:0000313" key="3">
    <source>
        <dbReference type="Proteomes" id="UP000190648"/>
    </source>
</evidence>
<proteinExistence type="predicted"/>
<dbReference type="Proteomes" id="UP000190648">
    <property type="component" value="Unassembled WGS sequence"/>
</dbReference>
<accession>A0A1V4L1Q0</accession>
<dbReference type="STRING" id="372326.A0A1V4L1Q0"/>
<gene>
    <name evidence="2" type="ORF">AV530_008721</name>
</gene>
<comment type="caution">
    <text evidence="2">The sequence shown here is derived from an EMBL/GenBank/DDBJ whole genome shotgun (WGS) entry which is preliminary data.</text>
</comment>
<dbReference type="AlphaFoldDB" id="A0A1V4L1Q0"/>
<evidence type="ECO:0000256" key="1">
    <source>
        <dbReference type="SAM" id="MobiDB-lite"/>
    </source>
</evidence>
<dbReference type="EMBL" id="LSYS01000242">
    <property type="protein sequence ID" value="OPJ90556.1"/>
    <property type="molecule type" value="Genomic_DNA"/>
</dbReference>
<dbReference type="OrthoDB" id="2985014at2759"/>
<feature type="region of interest" description="Disordered" evidence="1">
    <location>
        <begin position="1"/>
        <end position="20"/>
    </location>
</feature>
<keyword evidence="3" id="KW-1185">Reference proteome</keyword>
<organism evidence="2 3">
    <name type="scientific">Patagioenas fasciata monilis</name>
    <dbReference type="NCBI Taxonomy" id="372326"/>
    <lineage>
        <taxon>Eukaryota</taxon>
        <taxon>Metazoa</taxon>
        <taxon>Chordata</taxon>
        <taxon>Craniata</taxon>
        <taxon>Vertebrata</taxon>
        <taxon>Euteleostomi</taxon>
        <taxon>Archelosauria</taxon>
        <taxon>Archosauria</taxon>
        <taxon>Dinosauria</taxon>
        <taxon>Saurischia</taxon>
        <taxon>Theropoda</taxon>
        <taxon>Coelurosauria</taxon>
        <taxon>Aves</taxon>
        <taxon>Neognathae</taxon>
        <taxon>Neoaves</taxon>
        <taxon>Columbimorphae</taxon>
        <taxon>Columbiformes</taxon>
        <taxon>Columbidae</taxon>
        <taxon>Patagioenas</taxon>
    </lineage>
</organism>
<name>A0A1V4L1Q0_PATFA</name>
<evidence type="ECO:0000313" key="2">
    <source>
        <dbReference type="EMBL" id="OPJ90556.1"/>
    </source>
</evidence>
<reference evidence="2 3" key="1">
    <citation type="submission" date="2016-02" db="EMBL/GenBank/DDBJ databases">
        <title>Band-tailed pigeon sequencing and assembly.</title>
        <authorList>
            <person name="Soares A.E."/>
            <person name="Novak B.J."/>
            <person name="Rice E.S."/>
            <person name="O'Connell B."/>
            <person name="Chang D."/>
            <person name="Weber S."/>
            <person name="Shapiro B."/>
        </authorList>
    </citation>
    <scope>NUCLEOTIDE SEQUENCE [LARGE SCALE GENOMIC DNA]</scope>
    <source>
        <strain evidence="2">BTP2013</strain>
        <tissue evidence="2">Blood</tissue>
    </source>
</reference>
<sequence>MAVPADPSLQSAELEADDGEEEAMRRLLLQVTQDDEEPPPPTDPSRAGCTAHDVVVNLGFFCTLQAGPLYREFFLTVAMERLAENCPAPSQYVVVAEPLSQHPGVLQARVLQAQAVGAGWLWLSEEQLMLKGEGGGSALLELGLPHMPNPTQCHAHFHHGTKCAQGIHRPEIRHHQLATPWHKFFTSKPLYAIIIVKFCHSWTLYLLLICQPARFKELFSFNISKRNPLVKHRKNFHLYNYESKQAQE</sequence>